<keyword evidence="5" id="KW-0186">Copper</keyword>
<dbReference type="PANTHER" id="PTHR33353:SF6">
    <property type="entry name" value="ENDOGLUCANASE IV"/>
    <property type="match status" value="1"/>
</dbReference>
<feature type="domain" description="Auxiliary Activity family 9 catalytic" evidence="14">
    <location>
        <begin position="68"/>
        <end position="161"/>
    </location>
</feature>
<accession>A0A5C3LHS7</accession>
<evidence type="ECO:0000256" key="9">
    <source>
        <dbReference type="ARBA" id="ARBA00023326"/>
    </source>
</evidence>
<evidence type="ECO:0000256" key="11">
    <source>
        <dbReference type="ARBA" id="ARBA00045077"/>
    </source>
</evidence>
<dbReference type="STRING" id="68775.A0A5C3LHS7"/>
<dbReference type="Gene3D" id="2.70.50.70">
    <property type="match status" value="1"/>
</dbReference>
<keyword evidence="7" id="KW-1015">Disulfide bond</keyword>
<evidence type="ECO:0000256" key="8">
    <source>
        <dbReference type="ARBA" id="ARBA00023277"/>
    </source>
</evidence>
<comment type="cofactor">
    <cofactor evidence="1">
        <name>Cu(2+)</name>
        <dbReference type="ChEBI" id="CHEBI:29036"/>
    </cofactor>
</comment>
<keyword evidence="2" id="KW-0479">Metal-binding</keyword>
<organism evidence="15 16">
    <name type="scientific">Crucibulum laeve</name>
    <dbReference type="NCBI Taxonomy" id="68775"/>
    <lineage>
        <taxon>Eukaryota</taxon>
        <taxon>Fungi</taxon>
        <taxon>Dikarya</taxon>
        <taxon>Basidiomycota</taxon>
        <taxon>Agaricomycotina</taxon>
        <taxon>Agaricomycetes</taxon>
        <taxon>Agaricomycetidae</taxon>
        <taxon>Agaricales</taxon>
        <taxon>Agaricineae</taxon>
        <taxon>Nidulariaceae</taxon>
        <taxon>Crucibulum</taxon>
    </lineage>
</organism>
<evidence type="ECO:0000256" key="4">
    <source>
        <dbReference type="ARBA" id="ARBA00023002"/>
    </source>
</evidence>
<evidence type="ECO:0000256" key="10">
    <source>
        <dbReference type="ARBA" id="ARBA00044502"/>
    </source>
</evidence>
<dbReference type="EMBL" id="ML213683">
    <property type="protein sequence ID" value="TFK32195.1"/>
    <property type="molecule type" value="Genomic_DNA"/>
</dbReference>
<feature type="compositionally biased region" description="Polar residues" evidence="13">
    <location>
        <begin position="11"/>
        <end position="22"/>
    </location>
</feature>
<protein>
    <recommendedName>
        <fullName evidence="12">lytic cellulose monooxygenase (C4-dehydrogenating)</fullName>
        <ecNumber evidence="12">1.14.99.56</ecNumber>
    </recommendedName>
</protein>
<sequence>MTTPPTKTPPSSANHPPSTRTGPLSLPPSPADLTQVTRLWWAMQTPGTNSSSFRQARLRAISCTIRGQCGDVTCNNFDAATAKWFNIDQVGRNAPATVSLPSNLARGNYFIRHEIIALHLTTSFQGAEFYPACTQLKVGGSGTGAPTQSEPVMFQYGYSGIFNPDVFNARATYVFSSPQIAFFVSVSSSAPHLTVPRRYQNPSPPHEPRAPHPRRPRLLPPNQKQQSPASPRNRPPNVLP</sequence>
<feature type="region of interest" description="Disordered" evidence="13">
    <location>
        <begin position="194"/>
        <end position="240"/>
    </location>
</feature>
<dbReference type="Proteomes" id="UP000308652">
    <property type="component" value="Unassembled WGS sequence"/>
</dbReference>
<proteinExistence type="inferred from homology"/>
<evidence type="ECO:0000256" key="7">
    <source>
        <dbReference type="ARBA" id="ARBA00023157"/>
    </source>
</evidence>
<reference evidence="15 16" key="1">
    <citation type="journal article" date="2019" name="Nat. Ecol. Evol.">
        <title>Megaphylogeny resolves global patterns of mushroom evolution.</title>
        <authorList>
            <person name="Varga T."/>
            <person name="Krizsan K."/>
            <person name="Foldi C."/>
            <person name="Dima B."/>
            <person name="Sanchez-Garcia M."/>
            <person name="Sanchez-Ramirez S."/>
            <person name="Szollosi G.J."/>
            <person name="Szarkandi J.G."/>
            <person name="Papp V."/>
            <person name="Albert L."/>
            <person name="Andreopoulos W."/>
            <person name="Angelini C."/>
            <person name="Antonin V."/>
            <person name="Barry K.W."/>
            <person name="Bougher N.L."/>
            <person name="Buchanan P."/>
            <person name="Buyck B."/>
            <person name="Bense V."/>
            <person name="Catcheside P."/>
            <person name="Chovatia M."/>
            <person name="Cooper J."/>
            <person name="Damon W."/>
            <person name="Desjardin D."/>
            <person name="Finy P."/>
            <person name="Geml J."/>
            <person name="Haridas S."/>
            <person name="Hughes K."/>
            <person name="Justo A."/>
            <person name="Karasinski D."/>
            <person name="Kautmanova I."/>
            <person name="Kiss B."/>
            <person name="Kocsube S."/>
            <person name="Kotiranta H."/>
            <person name="LaButti K.M."/>
            <person name="Lechner B.E."/>
            <person name="Liimatainen K."/>
            <person name="Lipzen A."/>
            <person name="Lukacs Z."/>
            <person name="Mihaltcheva S."/>
            <person name="Morgado L.N."/>
            <person name="Niskanen T."/>
            <person name="Noordeloos M.E."/>
            <person name="Ohm R.A."/>
            <person name="Ortiz-Santana B."/>
            <person name="Ovrebo C."/>
            <person name="Racz N."/>
            <person name="Riley R."/>
            <person name="Savchenko A."/>
            <person name="Shiryaev A."/>
            <person name="Soop K."/>
            <person name="Spirin V."/>
            <person name="Szebenyi C."/>
            <person name="Tomsovsky M."/>
            <person name="Tulloss R.E."/>
            <person name="Uehling J."/>
            <person name="Grigoriev I.V."/>
            <person name="Vagvolgyi C."/>
            <person name="Papp T."/>
            <person name="Martin F.M."/>
            <person name="Miettinen O."/>
            <person name="Hibbett D.S."/>
            <person name="Nagy L.G."/>
        </authorList>
    </citation>
    <scope>NUCLEOTIDE SEQUENCE [LARGE SCALE GENOMIC DNA]</scope>
    <source>
        <strain evidence="15 16">CBS 166.37</strain>
    </source>
</reference>
<comment type="catalytic activity">
    <reaction evidence="11">
        <text>[(1-&gt;4)-beta-D-glucosyl]n+m + reduced acceptor + O2 = 4-dehydro-beta-D-glucosyl-[(1-&gt;4)-beta-D-glucosyl]n-1 + [(1-&gt;4)-beta-D-glucosyl]m + acceptor + H2O.</text>
        <dbReference type="EC" id="1.14.99.56"/>
    </reaction>
</comment>
<keyword evidence="4" id="KW-0560">Oxidoreductase</keyword>
<keyword evidence="3" id="KW-0136">Cellulose degradation</keyword>
<keyword evidence="8" id="KW-0119">Carbohydrate metabolism</keyword>
<evidence type="ECO:0000313" key="15">
    <source>
        <dbReference type="EMBL" id="TFK32195.1"/>
    </source>
</evidence>
<dbReference type="EC" id="1.14.99.56" evidence="12"/>
<evidence type="ECO:0000256" key="6">
    <source>
        <dbReference type="ARBA" id="ARBA00023033"/>
    </source>
</evidence>
<dbReference type="InterPro" id="IPR005103">
    <property type="entry name" value="AA9_LPMO"/>
</dbReference>
<feature type="region of interest" description="Disordered" evidence="13">
    <location>
        <begin position="1"/>
        <end position="29"/>
    </location>
</feature>
<evidence type="ECO:0000256" key="3">
    <source>
        <dbReference type="ARBA" id="ARBA00023001"/>
    </source>
</evidence>
<evidence type="ECO:0000259" key="14">
    <source>
        <dbReference type="Pfam" id="PF03443"/>
    </source>
</evidence>
<dbReference type="AlphaFoldDB" id="A0A5C3LHS7"/>
<dbReference type="GO" id="GO:0030245">
    <property type="term" value="P:cellulose catabolic process"/>
    <property type="evidence" value="ECO:0007669"/>
    <property type="project" value="UniProtKB-KW"/>
</dbReference>
<dbReference type="OrthoDB" id="4849160at2759"/>
<evidence type="ECO:0000256" key="5">
    <source>
        <dbReference type="ARBA" id="ARBA00023008"/>
    </source>
</evidence>
<keyword evidence="15" id="KW-0378">Hydrolase</keyword>
<evidence type="ECO:0000256" key="12">
    <source>
        <dbReference type="ARBA" id="ARBA00047174"/>
    </source>
</evidence>
<comment type="similarity">
    <text evidence="10">Belongs to the polysaccharide monooxygenase AA9 family.</text>
</comment>
<evidence type="ECO:0000256" key="1">
    <source>
        <dbReference type="ARBA" id="ARBA00001973"/>
    </source>
</evidence>
<dbReference type="GO" id="GO:0046872">
    <property type="term" value="F:metal ion binding"/>
    <property type="evidence" value="ECO:0007669"/>
    <property type="project" value="UniProtKB-KW"/>
</dbReference>
<dbReference type="GO" id="GO:0016787">
    <property type="term" value="F:hydrolase activity"/>
    <property type="evidence" value="ECO:0007669"/>
    <property type="project" value="UniProtKB-KW"/>
</dbReference>
<dbReference type="InterPro" id="IPR049892">
    <property type="entry name" value="AA9"/>
</dbReference>
<dbReference type="PANTHER" id="PTHR33353">
    <property type="entry name" value="PUTATIVE (AFU_ORTHOLOGUE AFUA_1G12560)-RELATED"/>
    <property type="match status" value="1"/>
</dbReference>
<dbReference type="Pfam" id="PF03443">
    <property type="entry name" value="AA9"/>
    <property type="match status" value="1"/>
</dbReference>
<keyword evidence="6" id="KW-0503">Monooxygenase</keyword>
<keyword evidence="16" id="KW-1185">Reference proteome</keyword>
<evidence type="ECO:0000313" key="16">
    <source>
        <dbReference type="Proteomes" id="UP000308652"/>
    </source>
</evidence>
<evidence type="ECO:0000256" key="2">
    <source>
        <dbReference type="ARBA" id="ARBA00022723"/>
    </source>
</evidence>
<evidence type="ECO:0000256" key="13">
    <source>
        <dbReference type="SAM" id="MobiDB-lite"/>
    </source>
</evidence>
<keyword evidence="9" id="KW-0624">Polysaccharide degradation</keyword>
<name>A0A5C3LHS7_9AGAR</name>
<gene>
    <name evidence="15" type="ORF">BDQ12DRAFT_728899</name>
</gene>
<dbReference type="GO" id="GO:0004497">
    <property type="term" value="F:monooxygenase activity"/>
    <property type="evidence" value="ECO:0007669"/>
    <property type="project" value="UniProtKB-KW"/>
</dbReference>